<dbReference type="PROSITE" id="PS51084">
    <property type="entry name" value="HIT_2"/>
    <property type="match status" value="1"/>
</dbReference>
<dbReference type="PANTHER" id="PTHR46648">
    <property type="entry name" value="HIT FAMILY PROTEIN 1"/>
    <property type="match status" value="1"/>
</dbReference>
<accession>A0A7W8JZZ3</accession>
<organism evidence="4 5">
    <name type="scientific">Deinococcus humi</name>
    <dbReference type="NCBI Taxonomy" id="662880"/>
    <lineage>
        <taxon>Bacteria</taxon>
        <taxon>Thermotogati</taxon>
        <taxon>Deinococcota</taxon>
        <taxon>Deinococci</taxon>
        <taxon>Deinococcales</taxon>
        <taxon>Deinococcaceae</taxon>
        <taxon>Deinococcus</taxon>
    </lineage>
</organism>
<dbReference type="EMBL" id="JACHFL010000035">
    <property type="protein sequence ID" value="MBB5366312.1"/>
    <property type="molecule type" value="Genomic_DNA"/>
</dbReference>
<comment type="caution">
    <text evidence="4">The sequence shown here is derived from an EMBL/GenBank/DDBJ whole genome shotgun (WGS) entry which is preliminary data.</text>
</comment>
<dbReference type="GO" id="GO:0003824">
    <property type="term" value="F:catalytic activity"/>
    <property type="evidence" value="ECO:0007669"/>
    <property type="project" value="InterPro"/>
</dbReference>
<gene>
    <name evidence="4" type="ORF">HNQ08_005441</name>
</gene>
<dbReference type="Pfam" id="PF01230">
    <property type="entry name" value="HIT"/>
    <property type="match status" value="1"/>
</dbReference>
<dbReference type="AlphaFoldDB" id="A0A7W8JZZ3"/>
<dbReference type="Gene3D" id="3.30.428.10">
    <property type="entry name" value="HIT-like"/>
    <property type="match status" value="1"/>
</dbReference>
<dbReference type="InterPro" id="IPR036265">
    <property type="entry name" value="HIT-like_sf"/>
</dbReference>
<dbReference type="GO" id="GO:0009117">
    <property type="term" value="P:nucleotide metabolic process"/>
    <property type="evidence" value="ECO:0007669"/>
    <property type="project" value="TreeGrafter"/>
</dbReference>
<feature type="domain" description="HIT" evidence="3">
    <location>
        <begin position="5"/>
        <end position="112"/>
    </location>
</feature>
<dbReference type="SUPFAM" id="SSF54197">
    <property type="entry name" value="HIT-like"/>
    <property type="match status" value="1"/>
</dbReference>
<evidence type="ECO:0000259" key="3">
    <source>
        <dbReference type="PROSITE" id="PS51084"/>
    </source>
</evidence>
<reference evidence="4 5" key="1">
    <citation type="submission" date="2020-08" db="EMBL/GenBank/DDBJ databases">
        <title>Genomic Encyclopedia of Type Strains, Phase IV (KMG-IV): sequencing the most valuable type-strain genomes for metagenomic binning, comparative biology and taxonomic classification.</title>
        <authorList>
            <person name="Goeker M."/>
        </authorList>
    </citation>
    <scope>NUCLEOTIDE SEQUENCE [LARGE SCALE GENOMIC DNA]</scope>
    <source>
        <strain evidence="4 5">DSM 27939</strain>
    </source>
</reference>
<dbReference type="PRINTS" id="PR00332">
    <property type="entry name" value="HISTRIAD"/>
</dbReference>
<dbReference type="Proteomes" id="UP000552709">
    <property type="component" value="Unassembled WGS sequence"/>
</dbReference>
<dbReference type="CDD" id="cd01277">
    <property type="entry name" value="HINT_subgroup"/>
    <property type="match status" value="1"/>
</dbReference>
<dbReference type="PANTHER" id="PTHR46648:SF1">
    <property type="entry name" value="ADENOSINE 5'-MONOPHOSPHORAMIDASE HNT1"/>
    <property type="match status" value="1"/>
</dbReference>
<dbReference type="InterPro" id="IPR001310">
    <property type="entry name" value="Histidine_triad_HIT"/>
</dbReference>
<evidence type="ECO:0000256" key="2">
    <source>
        <dbReference type="PROSITE-ProRule" id="PRU00464"/>
    </source>
</evidence>
<comment type="caution">
    <text evidence="2">Lacks conserved residue(s) required for the propagation of feature annotation.</text>
</comment>
<dbReference type="InterPro" id="IPR039384">
    <property type="entry name" value="HINT"/>
</dbReference>
<keyword evidence="5" id="KW-1185">Reference proteome</keyword>
<dbReference type="RefSeq" id="WP_184138241.1">
    <property type="nucleotide sequence ID" value="NZ_JACHFL010000035.1"/>
</dbReference>
<dbReference type="InterPro" id="IPR011146">
    <property type="entry name" value="HIT-like"/>
</dbReference>
<sequence>MSETVFDRILRGELPAHVVAEDAETFAFLDIHPAAPGHTLVIPKRPARDLLDAEADSVAAVARMVQRVAKLLDLTFAPDGITVLQSNRPAAGQEVFYYHVHVIPRTQGDEVSIGYRVFTELDLADVAQRLRDAQTASSPRTEAPIS</sequence>
<evidence type="ECO:0000256" key="1">
    <source>
        <dbReference type="PIRSR" id="PIRSR601310-1"/>
    </source>
</evidence>
<feature type="active site" description="Tele-AMP-histidine intermediate" evidence="1">
    <location>
        <position position="99"/>
    </location>
</feature>
<proteinExistence type="predicted"/>
<name>A0A7W8JZZ3_9DEIO</name>
<protein>
    <submittedName>
        <fullName evidence="4">Histidine triad (HIT) family protein</fullName>
    </submittedName>
</protein>
<evidence type="ECO:0000313" key="5">
    <source>
        <dbReference type="Proteomes" id="UP000552709"/>
    </source>
</evidence>
<evidence type="ECO:0000313" key="4">
    <source>
        <dbReference type="EMBL" id="MBB5366312.1"/>
    </source>
</evidence>